<evidence type="ECO:0000313" key="1">
    <source>
        <dbReference type="EMBL" id="MBB5841131.1"/>
    </source>
</evidence>
<gene>
    <name evidence="1" type="ORF">HDA39_007865</name>
</gene>
<reference evidence="1 2" key="1">
    <citation type="submission" date="2020-08" db="EMBL/GenBank/DDBJ databases">
        <title>Sequencing the genomes of 1000 actinobacteria strains.</title>
        <authorList>
            <person name="Klenk H.-P."/>
        </authorList>
    </citation>
    <scope>NUCLEOTIDE SEQUENCE [LARGE SCALE GENOMIC DNA]</scope>
    <source>
        <strain evidence="1 2">DSM 28967</strain>
    </source>
</reference>
<accession>A0A7W9JFF0</accession>
<evidence type="ECO:0000313" key="2">
    <source>
        <dbReference type="Proteomes" id="UP000549971"/>
    </source>
</evidence>
<dbReference type="EMBL" id="JACHMY010000001">
    <property type="protein sequence ID" value="MBB5841131.1"/>
    <property type="molecule type" value="Genomic_DNA"/>
</dbReference>
<dbReference type="RefSeq" id="WP_184804028.1">
    <property type="nucleotide sequence ID" value="NZ_JACHMY010000001.1"/>
</dbReference>
<sequence>MSDVQRLKEQLHQVANEAKQASGGLAGFKQRFAQHSAQIESLIAGTATGTDRDITEILDAASKAVDQAAEALQIASAGCTSYADQI</sequence>
<proteinExistence type="predicted"/>
<name>A0A7W9JFF0_9ACTN</name>
<organism evidence="1 2">
    <name type="scientific">Kribbella italica</name>
    <dbReference type="NCBI Taxonomy" id="1540520"/>
    <lineage>
        <taxon>Bacteria</taxon>
        <taxon>Bacillati</taxon>
        <taxon>Actinomycetota</taxon>
        <taxon>Actinomycetes</taxon>
        <taxon>Propionibacteriales</taxon>
        <taxon>Kribbellaceae</taxon>
        <taxon>Kribbella</taxon>
    </lineage>
</organism>
<protein>
    <submittedName>
        <fullName evidence="1">Putative phage infection (PIP) family protein YhgE</fullName>
    </submittedName>
</protein>
<comment type="caution">
    <text evidence="1">The sequence shown here is derived from an EMBL/GenBank/DDBJ whole genome shotgun (WGS) entry which is preliminary data.</text>
</comment>
<keyword evidence="2" id="KW-1185">Reference proteome</keyword>
<dbReference type="AlphaFoldDB" id="A0A7W9JFF0"/>
<dbReference type="Proteomes" id="UP000549971">
    <property type="component" value="Unassembled WGS sequence"/>
</dbReference>